<dbReference type="KEGG" id="rsz:108849554"/>
<evidence type="ECO:0000259" key="2">
    <source>
        <dbReference type="PROSITE" id="PS50181"/>
    </source>
</evidence>
<reference evidence="3" key="1">
    <citation type="journal article" date="2019" name="Database">
        <title>The radish genome database (RadishGD): an integrated information resource for radish genomics.</title>
        <authorList>
            <person name="Yu H.J."/>
            <person name="Baek S."/>
            <person name="Lee Y.J."/>
            <person name="Cho A."/>
            <person name="Mun J.H."/>
        </authorList>
    </citation>
    <scope>NUCLEOTIDE SEQUENCE [LARGE SCALE GENOMIC DNA]</scope>
    <source>
        <strain evidence="3">cv. WK10039</strain>
    </source>
</reference>
<keyword evidence="3" id="KW-1185">Reference proteome</keyword>
<dbReference type="AlphaFoldDB" id="A0A6J0N1P8"/>
<dbReference type="InterPro" id="IPR025886">
    <property type="entry name" value="PP2-like"/>
</dbReference>
<dbReference type="RefSeq" id="XP_018478612.2">
    <property type="nucleotide sequence ID" value="XM_018623110.2"/>
</dbReference>
<dbReference type="InterPro" id="IPR001810">
    <property type="entry name" value="F-box_dom"/>
</dbReference>
<dbReference type="OrthoDB" id="1918565at2759"/>
<evidence type="ECO:0000313" key="3">
    <source>
        <dbReference type="Proteomes" id="UP000504610"/>
    </source>
</evidence>
<feature type="domain" description="F-box" evidence="2">
    <location>
        <begin position="39"/>
        <end position="85"/>
    </location>
</feature>
<reference evidence="4" key="2">
    <citation type="submission" date="2025-08" db="UniProtKB">
        <authorList>
            <consortium name="RefSeq"/>
        </authorList>
    </citation>
    <scope>IDENTIFICATION</scope>
    <source>
        <tissue evidence="4">Leaf</tissue>
    </source>
</reference>
<dbReference type="SUPFAM" id="SSF81383">
    <property type="entry name" value="F-box domain"/>
    <property type="match status" value="1"/>
</dbReference>
<dbReference type="CDD" id="cd22162">
    <property type="entry name" value="F-box_AtSKIP3-like"/>
    <property type="match status" value="1"/>
</dbReference>
<proteinExistence type="predicted"/>
<dbReference type="PANTHER" id="PTHR32278">
    <property type="entry name" value="F-BOX DOMAIN-CONTAINING PROTEIN"/>
    <property type="match status" value="1"/>
</dbReference>
<protein>
    <submittedName>
        <fullName evidence="4">F-box protein PP2-B10</fullName>
    </submittedName>
</protein>
<accession>A0A6J0N1P8</accession>
<dbReference type="Pfam" id="PF00646">
    <property type="entry name" value="F-box"/>
    <property type="match status" value="1"/>
</dbReference>
<dbReference type="GeneID" id="108849554"/>
<dbReference type="FunFam" id="1.20.1280.50:FF:000112">
    <property type="entry name" value="F-box protein PP2-B1"/>
    <property type="match status" value="1"/>
</dbReference>
<gene>
    <name evidence="4" type="primary">LOC108849554</name>
</gene>
<feature type="region of interest" description="Disordered" evidence="1">
    <location>
        <begin position="1"/>
        <end position="43"/>
    </location>
</feature>
<name>A0A6J0N1P8_RAPSA</name>
<feature type="compositionally biased region" description="Basic and acidic residues" evidence="1">
    <location>
        <begin position="1"/>
        <end position="10"/>
    </location>
</feature>
<dbReference type="InterPro" id="IPR036047">
    <property type="entry name" value="F-box-like_dom_sf"/>
</dbReference>
<organism evidence="3 4">
    <name type="scientific">Raphanus sativus</name>
    <name type="common">Radish</name>
    <name type="synonym">Raphanus raphanistrum var. sativus</name>
    <dbReference type="NCBI Taxonomy" id="3726"/>
    <lineage>
        <taxon>Eukaryota</taxon>
        <taxon>Viridiplantae</taxon>
        <taxon>Streptophyta</taxon>
        <taxon>Embryophyta</taxon>
        <taxon>Tracheophyta</taxon>
        <taxon>Spermatophyta</taxon>
        <taxon>Magnoliopsida</taxon>
        <taxon>eudicotyledons</taxon>
        <taxon>Gunneridae</taxon>
        <taxon>Pentapetalae</taxon>
        <taxon>rosids</taxon>
        <taxon>malvids</taxon>
        <taxon>Brassicales</taxon>
        <taxon>Brassicaceae</taxon>
        <taxon>Brassiceae</taxon>
        <taxon>Raphanus</taxon>
    </lineage>
</organism>
<dbReference type="Proteomes" id="UP000504610">
    <property type="component" value="Chromosome 4"/>
</dbReference>
<dbReference type="PROSITE" id="PS50181">
    <property type="entry name" value="FBOX"/>
    <property type="match status" value="1"/>
</dbReference>
<evidence type="ECO:0000256" key="1">
    <source>
        <dbReference type="SAM" id="MobiDB-lite"/>
    </source>
</evidence>
<dbReference type="Pfam" id="PF14299">
    <property type="entry name" value="PP2"/>
    <property type="match status" value="1"/>
</dbReference>
<dbReference type="Gene3D" id="1.20.1280.50">
    <property type="match status" value="1"/>
</dbReference>
<evidence type="ECO:0000313" key="4">
    <source>
        <dbReference type="RefSeq" id="XP_018478612.2"/>
    </source>
</evidence>
<dbReference type="SMART" id="SM00256">
    <property type="entry name" value="FBOX"/>
    <property type="match status" value="1"/>
</dbReference>
<sequence length="301" mass="34545">MSEKSVREVESPFSLSLEEATRMSENHGKRRREIVSDSSSPFDSFPEDCISKIVSFTRPRDACVVASVSKAFESAAKSDVVWDKFLPPEYESLVPSSRHFSSKKELYFTFCEESVLIDDGTKSFWLDKASGKKCIMLSAMNISIMWGDTPQYWEWVTFPEARFKRVAKLLDLCWFEIRGRTNTGVLSPRTRYSAYIVFKKVNHCNSLEDVSIEAGVGVVGNEASTRFIYFDARVDGLSLRRRRRRPHERRDGWMEIELGEFFSGGHIMNSDEIEMSAFETKLGHWKSGLIIQGIEIRPVRT</sequence>
<dbReference type="PANTHER" id="PTHR32278:SF119">
    <property type="entry name" value="F-BOX PROTEIN PP2-B10-RELATED"/>
    <property type="match status" value="1"/>
</dbReference>